<dbReference type="CDD" id="cd06261">
    <property type="entry name" value="TM_PBP2"/>
    <property type="match status" value="1"/>
</dbReference>
<feature type="transmembrane region" description="Helical" evidence="7">
    <location>
        <begin position="109"/>
        <end position="129"/>
    </location>
</feature>
<protein>
    <submittedName>
        <fullName evidence="9">Binding-protein-dependent transport systems inner membrane component</fullName>
    </submittedName>
</protein>
<dbReference type="PANTHER" id="PTHR43005:SF1">
    <property type="entry name" value="SPERMIDINE_PUTRESCINE TRANSPORT SYSTEM PERMEASE PROTEIN"/>
    <property type="match status" value="1"/>
</dbReference>
<evidence type="ECO:0000256" key="1">
    <source>
        <dbReference type="ARBA" id="ARBA00004651"/>
    </source>
</evidence>
<dbReference type="SUPFAM" id="SSF161098">
    <property type="entry name" value="MetI-like"/>
    <property type="match status" value="1"/>
</dbReference>
<dbReference type="RefSeq" id="WP_013405439.1">
    <property type="nucleotide sequence ID" value="NC_014654.1"/>
</dbReference>
<dbReference type="HOGENOM" id="CLU_016047_0_3_9"/>
<name>E4RPY2_HALHG</name>
<feature type="transmembrane region" description="Helical" evidence="7">
    <location>
        <begin position="263"/>
        <end position="284"/>
    </location>
</feature>
<keyword evidence="6 7" id="KW-0472">Membrane</keyword>
<evidence type="ECO:0000256" key="4">
    <source>
        <dbReference type="ARBA" id="ARBA00022692"/>
    </source>
</evidence>
<feature type="transmembrane region" description="Helical" evidence="7">
    <location>
        <begin position="76"/>
        <end position="97"/>
    </location>
</feature>
<evidence type="ECO:0000313" key="10">
    <source>
        <dbReference type="Proteomes" id="UP000007434"/>
    </source>
</evidence>
<dbReference type="eggNOG" id="COG1175">
    <property type="taxonomic scope" value="Bacteria"/>
</dbReference>
<feature type="domain" description="ABC transmembrane type-1" evidence="8">
    <location>
        <begin position="72"/>
        <end position="284"/>
    </location>
</feature>
<dbReference type="Pfam" id="PF00528">
    <property type="entry name" value="BPD_transp_1"/>
    <property type="match status" value="1"/>
</dbReference>
<dbReference type="PANTHER" id="PTHR43005">
    <property type="entry name" value="BLR7065 PROTEIN"/>
    <property type="match status" value="1"/>
</dbReference>
<evidence type="ECO:0000256" key="6">
    <source>
        <dbReference type="ARBA" id="ARBA00023136"/>
    </source>
</evidence>
<accession>E4RPY2</accession>
<comment type="similarity">
    <text evidence="7">Belongs to the binding-protein-dependent transport system permease family.</text>
</comment>
<reference evidence="9 10" key="1">
    <citation type="submission" date="2010-11" db="EMBL/GenBank/DDBJ databases">
        <title>Complete sequence of Halanaerobium sp. sapolanicus.</title>
        <authorList>
            <consortium name="US DOE Joint Genome Institute"/>
            <person name="Lucas S."/>
            <person name="Copeland A."/>
            <person name="Lapidus A."/>
            <person name="Cheng J.-F."/>
            <person name="Bruce D."/>
            <person name="Goodwin L."/>
            <person name="Pitluck S."/>
            <person name="Davenport K."/>
            <person name="Detter J.C."/>
            <person name="Han C."/>
            <person name="Tapia R."/>
            <person name="Land M."/>
            <person name="Hauser L."/>
            <person name="Jeffries C."/>
            <person name="Kyrpides N."/>
            <person name="Ivanova N."/>
            <person name="Mikhailova N."/>
            <person name="Begemann M.B."/>
            <person name="Mormile M.R."/>
            <person name="Wall J.D."/>
            <person name="Elias D.A."/>
            <person name="Woyke T."/>
        </authorList>
    </citation>
    <scope>NUCLEOTIDE SEQUENCE [LARGE SCALE GENOMIC DNA]</scope>
    <source>
        <strain evidence="10">sapolanicus</strain>
    </source>
</reference>
<gene>
    <name evidence="9" type="ordered locus">Halsa_0903</name>
</gene>
<evidence type="ECO:0000256" key="2">
    <source>
        <dbReference type="ARBA" id="ARBA00022448"/>
    </source>
</evidence>
<dbReference type="KEGG" id="has:Halsa_0903"/>
<keyword evidence="5 7" id="KW-1133">Transmembrane helix</keyword>
<dbReference type="STRING" id="656519.Halsa_0903"/>
<evidence type="ECO:0000313" key="9">
    <source>
        <dbReference type="EMBL" id="ADQ14349.1"/>
    </source>
</evidence>
<dbReference type="OrthoDB" id="9809173at2"/>
<dbReference type="EMBL" id="CP002304">
    <property type="protein sequence ID" value="ADQ14349.1"/>
    <property type="molecule type" value="Genomic_DNA"/>
</dbReference>
<dbReference type="GO" id="GO:0005886">
    <property type="term" value="C:plasma membrane"/>
    <property type="evidence" value="ECO:0007669"/>
    <property type="project" value="UniProtKB-SubCell"/>
</dbReference>
<feature type="transmembrane region" description="Helical" evidence="7">
    <location>
        <begin position="156"/>
        <end position="180"/>
    </location>
</feature>
<keyword evidence="3" id="KW-1003">Cell membrane</keyword>
<dbReference type="GO" id="GO:0055085">
    <property type="term" value="P:transmembrane transport"/>
    <property type="evidence" value="ECO:0007669"/>
    <property type="project" value="InterPro"/>
</dbReference>
<dbReference type="Gene3D" id="1.10.3720.10">
    <property type="entry name" value="MetI-like"/>
    <property type="match status" value="1"/>
</dbReference>
<evidence type="ECO:0000256" key="5">
    <source>
        <dbReference type="ARBA" id="ARBA00022989"/>
    </source>
</evidence>
<dbReference type="Proteomes" id="UP000007434">
    <property type="component" value="Chromosome"/>
</dbReference>
<keyword evidence="10" id="KW-1185">Reference proteome</keyword>
<organism evidence="9 10">
    <name type="scientific">Halanaerobium hydrogeniformans</name>
    <name type="common">Halanaerobium sp. (strain sapolanicus)</name>
    <dbReference type="NCBI Taxonomy" id="656519"/>
    <lineage>
        <taxon>Bacteria</taxon>
        <taxon>Bacillati</taxon>
        <taxon>Bacillota</taxon>
        <taxon>Clostridia</taxon>
        <taxon>Halanaerobiales</taxon>
        <taxon>Halanaerobiaceae</taxon>
        <taxon>Halanaerobium</taxon>
    </lineage>
</organism>
<dbReference type="AlphaFoldDB" id="E4RPY2"/>
<dbReference type="InterPro" id="IPR035906">
    <property type="entry name" value="MetI-like_sf"/>
</dbReference>
<comment type="subcellular location">
    <subcellularLocation>
        <location evidence="1 7">Cell membrane</location>
        <topology evidence="1 7">Multi-pass membrane protein</topology>
    </subcellularLocation>
</comment>
<dbReference type="PROSITE" id="PS50928">
    <property type="entry name" value="ABC_TM1"/>
    <property type="match status" value="1"/>
</dbReference>
<evidence type="ECO:0000259" key="8">
    <source>
        <dbReference type="PROSITE" id="PS50928"/>
    </source>
</evidence>
<sequence>MKLSKLKFSSDDKVAYTFILPSFIIIVSLLGYPMLFALNQSLQDVTVFNEGSYIGLTNYINAFQDTAFMGSFGRSFAFVGFSMIGAFFIGLIIALLLNRDIFGRGFLRALIILPFIVSEVSVGVIWQWLLSPQLGVLNRMLSAVNLPTFRWLSNPFLAMVSIIMANTWRLTPFVVLILLAGLQGIDKSYYEAADVAGANHWQKFKSITLPMIKPMMLVTLVYLSFASFNQFSVIFSLTGGGPGNATEVIALNMYQNAFQHFNYGYGSALAILLFLLNVALSIFYTKVLD</sequence>
<keyword evidence="2 7" id="KW-0813">Transport</keyword>
<feature type="transmembrane region" description="Helical" evidence="7">
    <location>
        <begin position="215"/>
        <end position="237"/>
    </location>
</feature>
<feature type="transmembrane region" description="Helical" evidence="7">
    <location>
        <begin position="14"/>
        <end position="35"/>
    </location>
</feature>
<proteinExistence type="inferred from homology"/>
<keyword evidence="4 7" id="KW-0812">Transmembrane</keyword>
<dbReference type="InterPro" id="IPR000515">
    <property type="entry name" value="MetI-like"/>
</dbReference>
<reference evidence="9 10" key="2">
    <citation type="journal article" date="2011" name="J. Bacteriol.">
        <title>Complete Genome Sequence of the Haloalkaliphilic, Hydrogen Producing Halanaerobium hydrogenoformans.</title>
        <authorList>
            <person name="Brown S.D."/>
            <person name="Begemann M.B."/>
            <person name="Mormile M.R."/>
            <person name="Wall J.D."/>
            <person name="Han C.S."/>
            <person name="Goodwin L.A."/>
            <person name="Pitluck S."/>
            <person name="Land M.L."/>
            <person name="Hauser L.J."/>
            <person name="Elias D.A."/>
        </authorList>
    </citation>
    <scope>NUCLEOTIDE SEQUENCE [LARGE SCALE GENOMIC DNA]</scope>
    <source>
        <strain evidence="10">sapolanicus</strain>
    </source>
</reference>
<evidence type="ECO:0000256" key="7">
    <source>
        <dbReference type="RuleBase" id="RU363032"/>
    </source>
</evidence>
<evidence type="ECO:0000256" key="3">
    <source>
        <dbReference type="ARBA" id="ARBA00022475"/>
    </source>
</evidence>